<dbReference type="SUPFAM" id="SSF51569">
    <property type="entry name" value="Aldolase"/>
    <property type="match status" value="1"/>
</dbReference>
<proteinExistence type="inferred from homology"/>
<feature type="binding site" evidence="5">
    <location>
        <position position="236"/>
    </location>
    <ligand>
        <name>3-dehydroquinate</name>
        <dbReference type="ChEBI" id="CHEBI:32364"/>
    </ligand>
</feature>
<keyword evidence="2 5" id="KW-0057">Aromatic amino acid biosynthesis</keyword>
<keyword evidence="3 5" id="KW-0456">Lyase</keyword>
<dbReference type="GO" id="GO:0008652">
    <property type="term" value="P:amino acid biosynthetic process"/>
    <property type="evidence" value="ECO:0007669"/>
    <property type="project" value="UniProtKB-KW"/>
</dbReference>
<feature type="active site" description="Schiff-base intermediate with substrate" evidence="5">
    <location>
        <position position="170"/>
    </location>
</feature>
<evidence type="ECO:0000256" key="2">
    <source>
        <dbReference type="ARBA" id="ARBA00023141"/>
    </source>
</evidence>
<name>A0A0R2HY00_CARDV</name>
<gene>
    <name evidence="5" type="primary">aroD</name>
    <name evidence="6" type="ORF">IV74_GL001595</name>
</gene>
<evidence type="ECO:0000256" key="5">
    <source>
        <dbReference type="HAMAP-Rule" id="MF_00214"/>
    </source>
</evidence>
<comment type="caution">
    <text evidence="6">The sequence shown here is derived from an EMBL/GenBank/DDBJ whole genome shotgun (WGS) entry which is preliminary data.</text>
</comment>
<dbReference type="PROSITE" id="PS01028">
    <property type="entry name" value="DEHYDROQUINASE_I"/>
    <property type="match status" value="1"/>
</dbReference>
<evidence type="ECO:0000313" key="6">
    <source>
        <dbReference type="EMBL" id="KRN57647.1"/>
    </source>
</evidence>
<feature type="active site" description="Proton donor/acceptor" evidence="5">
    <location>
        <position position="143"/>
    </location>
</feature>
<comment type="subunit">
    <text evidence="5">Homodimer.</text>
</comment>
<dbReference type="PANTHER" id="PTHR43699">
    <property type="entry name" value="3-DEHYDROQUINATE DEHYDRATASE"/>
    <property type="match status" value="1"/>
</dbReference>
<dbReference type="GO" id="GO:0003855">
    <property type="term" value="F:3-dehydroquinate dehydratase activity"/>
    <property type="evidence" value="ECO:0007669"/>
    <property type="project" value="UniProtKB-UniRule"/>
</dbReference>
<dbReference type="EC" id="4.2.1.10" evidence="5"/>
<keyword evidence="7" id="KW-1185">Reference proteome</keyword>
<dbReference type="GeneID" id="89588032"/>
<dbReference type="Proteomes" id="UP000051658">
    <property type="component" value="Unassembled WGS sequence"/>
</dbReference>
<protein>
    <recommendedName>
        <fullName evidence="5">3-dehydroquinate dehydratase</fullName>
        <shortName evidence="5">3-dehydroquinase</shortName>
        <ecNumber evidence="5">4.2.1.10</ecNumber>
    </recommendedName>
    <alternativeName>
        <fullName evidence="5">Type I DHQase</fullName>
    </alternativeName>
    <alternativeName>
        <fullName evidence="5">Type I dehydroquinase</fullName>
        <shortName evidence="5">DHQ1</shortName>
    </alternativeName>
</protein>
<dbReference type="NCBIfam" id="TIGR01093">
    <property type="entry name" value="aroD"/>
    <property type="match status" value="1"/>
</dbReference>
<dbReference type="GO" id="GO:0009423">
    <property type="term" value="P:chorismate biosynthetic process"/>
    <property type="evidence" value="ECO:0007669"/>
    <property type="project" value="UniProtKB-UniRule"/>
</dbReference>
<dbReference type="InterPro" id="IPR001381">
    <property type="entry name" value="DHquinase_I"/>
</dbReference>
<comment type="function">
    <text evidence="5">Involved in the third step of the chorismate pathway, which leads to the biosynthesis of aromatic amino acids. Catalyzes the cis-dehydration of 3-dehydroquinate (DHQ) and introduces the first double bond of the aromatic ring to yield 3-dehydroshikimate.</text>
</comment>
<evidence type="ECO:0000256" key="3">
    <source>
        <dbReference type="ARBA" id="ARBA00023239"/>
    </source>
</evidence>
<comment type="catalytic activity">
    <reaction evidence="1 5">
        <text>3-dehydroquinate = 3-dehydroshikimate + H2O</text>
        <dbReference type="Rhea" id="RHEA:21096"/>
        <dbReference type="ChEBI" id="CHEBI:15377"/>
        <dbReference type="ChEBI" id="CHEBI:16630"/>
        <dbReference type="ChEBI" id="CHEBI:32364"/>
        <dbReference type="EC" id="4.2.1.10"/>
    </reaction>
</comment>
<dbReference type="CDD" id="cd00502">
    <property type="entry name" value="DHQase_I"/>
    <property type="match status" value="1"/>
</dbReference>
<dbReference type="InterPro" id="IPR018508">
    <property type="entry name" value="3-dehydroquinate_DH_AS"/>
</dbReference>
<reference evidence="6 7" key="1">
    <citation type="journal article" date="2015" name="Genome Announc.">
        <title>Expanding the biotechnology potential of lactobacilli through comparative genomics of 213 strains and associated genera.</title>
        <authorList>
            <person name="Sun Z."/>
            <person name="Harris H.M."/>
            <person name="McCann A."/>
            <person name="Guo C."/>
            <person name="Argimon S."/>
            <person name="Zhang W."/>
            <person name="Yang X."/>
            <person name="Jeffery I.B."/>
            <person name="Cooney J.C."/>
            <person name="Kagawa T.F."/>
            <person name="Liu W."/>
            <person name="Song Y."/>
            <person name="Salvetti E."/>
            <person name="Wrobel A."/>
            <person name="Rasinkangas P."/>
            <person name="Parkhill J."/>
            <person name="Rea M.C."/>
            <person name="O'Sullivan O."/>
            <person name="Ritari J."/>
            <person name="Douillard F.P."/>
            <person name="Paul Ross R."/>
            <person name="Yang R."/>
            <person name="Briner A.E."/>
            <person name="Felis G.E."/>
            <person name="de Vos W.M."/>
            <person name="Barrangou R."/>
            <person name="Klaenhammer T.R."/>
            <person name="Caufield P.W."/>
            <person name="Cui Y."/>
            <person name="Zhang H."/>
            <person name="O'Toole P.W."/>
        </authorList>
    </citation>
    <scope>NUCLEOTIDE SEQUENCE [LARGE SCALE GENOMIC DNA]</scope>
    <source>
        <strain evidence="6 7">DSM 20623</strain>
    </source>
</reference>
<accession>A0A0R2HY00</accession>
<dbReference type="UniPathway" id="UPA00053">
    <property type="reaction ID" value="UER00086"/>
</dbReference>
<dbReference type="AlphaFoldDB" id="A0A0R2HY00"/>
<dbReference type="GO" id="GO:0009073">
    <property type="term" value="P:aromatic amino acid family biosynthetic process"/>
    <property type="evidence" value="ECO:0007669"/>
    <property type="project" value="UniProtKB-KW"/>
</dbReference>
<keyword evidence="4 5" id="KW-0704">Schiff base</keyword>
<comment type="pathway">
    <text evidence="5">Metabolic intermediate biosynthesis; chorismate biosynthesis; chorismate from D-erythrose 4-phosphate and phosphoenolpyruvate: step 3/7.</text>
</comment>
<keyword evidence="5" id="KW-0028">Amino-acid biosynthesis</keyword>
<comment type="caution">
    <text evidence="5">Lacks conserved residue(s) required for the propagation of feature annotation.</text>
</comment>
<feature type="binding site" evidence="5">
    <location>
        <position position="232"/>
    </location>
    <ligand>
        <name>3-dehydroquinate</name>
        <dbReference type="ChEBI" id="CHEBI:32364"/>
    </ligand>
</feature>
<dbReference type="HAMAP" id="MF_00214">
    <property type="entry name" value="AroD"/>
    <property type="match status" value="1"/>
</dbReference>
<dbReference type="FunFam" id="3.20.20.70:FF:000047">
    <property type="entry name" value="3-dehydroquinate dehydratase"/>
    <property type="match status" value="1"/>
</dbReference>
<feature type="binding site" evidence="5">
    <location>
        <position position="82"/>
    </location>
    <ligand>
        <name>3-dehydroquinate</name>
        <dbReference type="ChEBI" id="CHEBI:32364"/>
    </ligand>
</feature>
<organism evidence="6 7">
    <name type="scientific">Carnobacterium divergens DSM 20623</name>
    <dbReference type="NCBI Taxonomy" id="1449336"/>
    <lineage>
        <taxon>Bacteria</taxon>
        <taxon>Bacillati</taxon>
        <taxon>Bacillota</taxon>
        <taxon>Bacilli</taxon>
        <taxon>Lactobacillales</taxon>
        <taxon>Carnobacteriaceae</taxon>
        <taxon>Carnobacterium</taxon>
    </lineage>
</organism>
<evidence type="ECO:0000313" key="7">
    <source>
        <dbReference type="Proteomes" id="UP000051658"/>
    </source>
</evidence>
<evidence type="ECO:0000256" key="1">
    <source>
        <dbReference type="ARBA" id="ARBA00001864"/>
    </source>
</evidence>
<dbReference type="PATRIC" id="fig|1449336.4.peg.1627"/>
<feature type="binding site" evidence="5">
    <location>
        <position position="213"/>
    </location>
    <ligand>
        <name>3-dehydroquinate</name>
        <dbReference type="ChEBI" id="CHEBI:32364"/>
    </ligand>
</feature>
<dbReference type="eggNOG" id="COG0710">
    <property type="taxonomic scope" value="Bacteria"/>
</dbReference>
<dbReference type="RefSeq" id="WP_034571714.1">
    <property type="nucleotide sequence ID" value="NZ_JQBS01000003.1"/>
</dbReference>
<dbReference type="InterPro" id="IPR050146">
    <property type="entry name" value="Type-I_3-dehydroquinase"/>
</dbReference>
<dbReference type="Gene3D" id="3.20.20.70">
    <property type="entry name" value="Aldolase class I"/>
    <property type="match status" value="1"/>
</dbReference>
<dbReference type="InterPro" id="IPR013785">
    <property type="entry name" value="Aldolase_TIM"/>
</dbReference>
<sequence>MKTVTIKNVTLGSGAPKICVPMVGKTVAELLEEANNLLELDLDIVEWRVDFFEEVEKLAEVKKIGVKIREILKEAPILFTFRTKKEGGEREVPSTYYFQLNEMMMESGLVDLVDIELFMGDAEVKATVAKAQNHQVKVVMCNHDFDKTPPKEEIINRLRKMQELGADICKIAVMPTSTEDVLTLLSATNTMKEKYADRPIVTMSMGGMGVVSRIAGETFGSAMTFGAAKQASAPGQVPVAELRSMLNVLHDSI</sequence>
<comment type="similarity">
    <text evidence="5">Belongs to the type-I 3-dehydroquinase family.</text>
</comment>
<dbReference type="EMBL" id="JQBS01000003">
    <property type="protein sequence ID" value="KRN57647.1"/>
    <property type="molecule type" value="Genomic_DNA"/>
</dbReference>
<dbReference type="Pfam" id="PF01487">
    <property type="entry name" value="DHquinase_I"/>
    <property type="match status" value="1"/>
</dbReference>
<dbReference type="PANTHER" id="PTHR43699:SF1">
    <property type="entry name" value="3-DEHYDROQUINATE DEHYDRATASE"/>
    <property type="match status" value="1"/>
</dbReference>
<feature type="binding site" evidence="5">
    <location>
        <begin position="46"/>
        <end position="48"/>
    </location>
    <ligand>
        <name>3-dehydroquinate</name>
        <dbReference type="ChEBI" id="CHEBI:32364"/>
    </ligand>
</feature>
<evidence type="ECO:0000256" key="4">
    <source>
        <dbReference type="ARBA" id="ARBA00023270"/>
    </source>
</evidence>
<dbReference type="GO" id="GO:0046279">
    <property type="term" value="P:3,4-dihydroxybenzoate biosynthetic process"/>
    <property type="evidence" value="ECO:0007669"/>
    <property type="project" value="TreeGrafter"/>
</dbReference>